<dbReference type="EMBL" id="NJHN03000047">
    <property type="protein sequence ID" value="KAH9420800.1"/>
    <property type="molecule type" value="Genomic_DNA"/>
</dbReference>
<keyword evidence="2" id="KW-1185">Reference proteome</keyword>
<name>A0ABQ8JDW4_DERPT</name>
<accession>A0ABQ8JDW4</accession>
<evidence type="ECO:0000313" key="1">
    <source>
        <dbReference type="EMBL" id="KAH9420800.1"/>
    </source>
</evidence>
<proteinExistence type="predicted"/>
<evidence type="ECO:0000313" key="2">
    <source>
        <dbReference type="Proteomes" id="UP000887458"/>
    </source>
</evidence>
<comment type="caution">
    <text evidence="1">The sequence shown here is derived from an EMBL/GenBank/DDBJ whole genome shotgun (WGS) entry which is preliminary data.</text>
</comment>
<gene>
    <name evidence="1" type="ORF">DERP_001231</name>
</gene>
<reference evidence="1 2" key="2">
    <citation type="journal article" date="2022" name="Mol. Biol. Evol.">
        <title>Comparative Genomics Reveals Insights into the Divergent Evolution of Astigmatic Mites and Household Pest Adaptations.</title>
        <authorList>
            <person name="Xiong Q."/>
            <person name="Wan A.T."/>
            <person name="Liu X."/>
            <person name="Fung C.S."/>
            <person name="Xiao X."/>
            <person name="Malainual N."/>
            <person name="Hou J."/>
            <person name="Wang L."/>
            <person name="Wang M."/>
            <person name="Yang K.Y."/>
            <person name="Cui Y."/>
            <person name="Leung E.L."/>
            <person name="Nong W."/>
            <person name="Shin S.K."/>
            <person name="Au S.W."/>
            <person name="Jeong K.Y."/>
            <person name="Chew F.T."/>
            <person name="Hui J.H."/>
            <person name="Leung T.F."/>
            <person name="Tungtrongchitr A."/>
            <person name="Zhong N."/>
            <person name="Liu Z."/>
            <person name="Tsui S.K."/>
        </authorList>
    </citation>
    <scope>NUCLEOTIDE SEQUENCE [LARGE SCALE GENOMIC DNA]</scope>
    <source>
        <strain evidence="1">Derp</strain>
    </source>
</reference>
<dbReference type="Proteomes" id="UP000887458">
    <property type="component" value="Unassembled WGS sequence"/>
</dbReference>
<protein>
    <submittedName>
        <fullName evidence="1">Uncharacterized protein</fullName>
    </submittedName>
</protein>
<organism evidence="1 2">
    <name type="scientific">Dermatophagoides pteronyssinus</name>
    <name type="common">European house dust mite</name>
    <dbReference type="NCBI Taxonomy" id="6956"/>
    <lineage>
        <taxon>Eukaryota</taxon>
        <taxon>Metazoa</taxon>
        <taxon>Ecdysozoa</taxon>
        <taxon>Arthropoda</taxon>
        <taxon>Chelicerata</taxon>
        <taxon>Arachnida</taxon>
        <taxon>Acari</taxon>
        <taxon>Acariformes</taxon>
        <taxon>Sarcoptiformes</taxon>
        <taxon>Astigmata</taxon>
        <taxon>Psoroptidia</taxon>
        <taxon>Analgoidea</taxon>
        <taxon>Pyroglyphidae</taxon>
        <taxon>Dermatophagoidinae</taxon>
        <taxon>Dermatophagoides</taxon>
    </lineage>
</organism>
<sequence>MNILNVLAYGLYLLPQIEKLQIETIIELSLRSNDIFDNILDVHHYSIPLPCCLGFDAHNSITN</sequence>
<reference evidence="1 2" key="1">
    <citation type="journal article" date="2018" name="J. Allergy Clin. Immunol.">
        <title>High-quality assembly of Dermatophagoides pteronyssinus genome and transcriptome reveals a wide range of novel allergens.</title>
        <authorList>
            <person name="Liu X.Y."/>
            <person name="Yang K.Y."/>
            <person name="Wang M.Q."/>
            <person name="Kwok J.S."/>
            <person name="Zeng X."/>
            <person name="Yang Z."/>
            <person name="Xiao X.J."/>
            <person name="Lau C.P."/>
            <person name="Li Y."/>
            <person name="Huang Z.M."/>
            <person name="Ba J.G."/>
            <person name="Yim A.K."/>
            <person name="Ouyang C.Y."/>
            <person name="Ngai S.M."/>
            <person name="Chan T.F."/>
            <person name="Leung E.L."/>
            <person name="Liu L."/>
            <person name="Liu Z.G."/>
            <person name="Tsui S.K."/>
        </authorList>
    </citation>
    <scope>NUCLEOTIDE SEQUENCE [LARGE SCALE GENOMIC DNA]</scope>
    <source>
        <strain evidence="1">Derp</strain>
    </source>
</reference>